<gene>
    <name evidence="1" type="ORF">S01H1_70358</name>
</gene>
<dbReference type="AlphaFoldDB" id="X0WQH2"/>
<organism evidence="1">
    <name type="scientific">marine sediment metagenome</name>
    <dbReference type="NCBI Taxonomy" id="412755"/>
    <lineage>
        <taxon>unclassified sequences</taxon>
        <taxon>metagenomes</taxon>
        <taxon>ecological metagenomes</taxon>
    </lineage>
</organism>
<protein>
    <submittedName>
        <fullName evidence="1">Uncharacterized protein</fullName>
    </submittedName>
</protein>
<name>X0WQH2_9ZZZZ</name>
<proteinExistence type="predicted"/>
<feature type="non-terminal residue" evidence="1">
    <location>
        <position position="75"/>
    </location>
</feature>
<dbReference type="EMBL" id="BARS01046783">
    <property type="protein sequence ID" value="GAG32905.1"/>
    <property type="molecule type" value="Genomic_DNA"/>
</dbReference>
<reference evidence="1" key="1">
    <citation type="journal article" date="2014" name="Front. Microbiol.">
        <title>High frequency of phylogenetically diverse reductive dehalogenase-homologous genes in deep subseafloor sedimentary metagenomes.</title>
        <authorList>
            <person name="Kawai M."/>
            <person name="Futagami T."/>
            <person name="Toyoda A."/>
            <person name="Takaki Y."/>
            <person name="Nishi S."/>
            <person name="Hori S."/>
            <person name="Arai W."/>
            <person name="Tsubouchi T."/>
            <person name="Morono Y."/>
            <person name="Uchiyama I."/>
            <person name="Ito T."/>
            <person name="Fujiyama A."/>
            <person name="Inagaki F."/>
            <person name="Takami H."/>
        </authorList>
    </citation>
    <scope>NUCLEOTIDE SEQUENCE</scope>
    <source>
        <strain evidence="1">Expedition CK06-06</strain>
    </source>
</reference>
<comment type="caution">
    <text evidence="1">The sequence shown here is derived from an EMBL/GenBank/DDBJ whole genome shotgun (WGS) entry which is preliminary data.</text>
</comment>
<accession>X0WQH2</accession>
<evidence type="ECO:0000313" key="1">
    <source>
        <dbReference type="EMBL" id="GAG32905.1"/>
    </source>
</evidence>
<sequence length="75" mass="8994">MKYYFKHSDSKIRYKKTYFNEYMKDNSLTEIEVFEAVKERITDVFWCKIECLPSEDSADTCGKQCINYEPRNGKS</sequence>